<dbReference type="PANTHER" id="PTHR12790:SF0">
    <property type="entry name" value="RNA POLYMERASE I-SPECIFIC TRANSCRIPTION INITIATION FACTOR RRN3-RELATED"/>
    <property type="match status" value="1"/>
</dbReference>
<dbReference type="Pfam" id="PF05327">
    <property type="entry name" value="RRN3"/>
    <property type="match status" value="1"/>
</dbReference>
<dbReference type="AlphaFoldDB" id="A0A2N9IY49"/>
<dbReference type="EMBL" id="OIVN01006253">
    <property type="protein sequence ID" value="SPD28981.1"/>
    <property type="molecule type" value="Genomic_DNA"/>
</dbReference>
<dbReference type="GO" id="GO:0005634">
    <property type="term" value="C:nucleus"/>
    <property type="evidence" value="ECO:0007669"/>
    <property type="project" value="TreeGrafter"/>
</dbReference>
<protein>
    <recommendedName>
        <fullName evidence="3">RNA polymerase I-specific transcription initiation factor RRN3</fullName>
    </recommendedName>
</protein>
<evidence type="ECO:0000313" key="2">
    <source>
        <dbReference type="EMBL" id="SPD28981.1"/>
    </source>
</evidence>
<sequence length="639" mass="72228">MGAEEFVNNNSKSRGFHEMEEDGFDNFTDSELVYHVRDALNSVSSGDNESYNQLVGVMYHTDRLAPDEVALLVTSLKALSGAVSYIDNAIHETLLSSIFRINMWNYGPDVMDALLELIISLAASNGKHVELCLEMLVSNFTPPYSFMGILKQPRGIARKDQVLSRVHSALKHIADLVPLAPSKLSTIVSQKIPIYAKEPLVVIYMENMLKLESGAIGEFLRSTMLMALMDTLIDLDVDIGWDDILQDDSSKGIFQMEIEDVDEIADYDEEDGTEEVLLQFPRELSRKTLGGNSTAEKLDSLMVVTFEHLKSCEASGRLIEVFEPLLDSFRITVLTAYKSKFSQFVMFYACALDPENCGVRFAVLLADIFVCEEYPLPFRMSAISYLASYLSRANFLSAPLVASMLKRLVDWCFEYCKTKGGEMNPTSHRLFYSGCQAIMYVLCFRMKSMIDVAWFKPHLLLIEPILKHKLSPLKVCLPSIVDEFCRQAEAALLFTSSEEFNFNYLLESEHSRAFGGMERLDMFFPFDPCLLRKSDSLQEMHSILRPPFPLSSPISSPISPHPNIGFIRPHFVYWSMVRPPYDDDEGISDEDVVEQELDLDVSKMSITPRDPLSYWISNGLEEPRGMPARIRPSTSPESL</sequence>
<dbReference type="InterPro" id="IPR007991">
    <property type="entry name" value="RNA_pol_I_trans_ini_fac_RRN3"/>
</dbReference>
<dbReference type="GO" id="GO:0001042">
    <property type="term" value="F:RNA polymerase I core binding"/>
    <property type="evidence" value="ECO:0007669"/>
    <property type="project" value="TreeGrafter"/>
</dbReference>
<dbReference type="GO" id="GO:0006361">
    <property type="term" value="P:transcription initiation at RNA polymerase I promoter"/>
    <property type="evidence" value="ECO:0007669"/>
    <property type="project" value="InterPro"/>
</dbReference>
<reference evidence="2" key="1">
    <citation type="submission" date="2018-02" db="EMBL/GenBank/DDBJ databases">
        <authorList>
            <person name="Cohen D.B."/>
            <person name="Kent A.D."/>
        </authorList>
    </citation>
    <scope>NUCLEOTIDE SEQUENCE</scope>
</reference>
<organism evidence="2">
    <name type="scientific">Fagus sylvatica</name>
    <name type="common">Beechnut</name>
    <dbReference type="NCBI Taxonomy" id="28930"/>
    <lineage>
        <taxon>Eukaryota</taxon>
        <taxon>Viridiplantae</taxon>
        <taxon>Streptophyta</taxon>
        <taxon>Embryophyta</taxon>
        <taxon>Tracheophyta</taxon>
        <taxon>Spermatophyta</taxon>
        <taxon>Magnoliopsida</taxon>
        <taxon>eudicotyledons</taxon>
        <taxon>Gunneridae</taxon>
        <taxon>Pentapetalae</taxon>
        <taxon>rosids</taxon>
        <taxon>fabids</taxon>
        <taxon>Fagales</taxon>
        <taxon>Fagaceae</taxon>
        <taxon>Fagus</taxon>
    </lineage>
</organism>
<dbReference type="PANTHER" id="PTHR12790">
    <property type="entry name" value="TRANSCRIPTION INITIATION FACTOR IA RRN3"/>
    <property type="match status" value="1"/>
</dbReference>
<gene>
    <name evidence="2" type="ORF">FSB_LOCUS56863</name>
</gene>
<accession>A0A2N9IY49</accession>
<dbReference type="GO" id="GO:0001181">
    <property type="term" value="F:RNA polymerase I general transcription initiation factor activity"/>
    <property type="evidence" value="ECO:0007669"/>
    <property type="project" value="InterPro"/>
</dbReference>
<name>A0A2N9IY49_FAGSY</name>
<comment type="similarity">
    <text evidence="1">Belongs to the RRN3 family.</text>
</comment>
<evidence type="ECO:0008006" key="3">
    <source>
        <dbReference type="Google" id="ProtNLM"/>
    </source>
</evidence>
<evidence type="ECO:0000256" key="1">
    <source>
        <dbReference type="ARBA" id="ARBA00010098"/>
    </source>
</evidence>
<proteinExistence type="inferred from homology"/>